<gene>
    <name evidence="3" type="ORF">BC961_2666</name>
</gene>
<evidence type="ECO:0000259" key="2">
    <source>
        <dbReference type="Pfam" id="PF00326"/>
    </source>
</evidence>
<reference evidence="3 4" key="1">
    <citation type="submission" date="2018-10" db="EMBL/GenBank/DDBJ databases">
        <title>Genomic Encyclopedia of Archaeal and Bacterial Type Strains, Phase II (KMG-II): from individual species to whole genera.</title>
        <authorList>
            <person name="Goeker M."/>
        </authorList>
    </citation>
    <scope>NUCLEOTIDE SEQUENCE [LARGE SCALE GENOMIC DNA]</scope>
    <source>
        <strain evidence="3 4">DSM 19727</strain>
    </source>
</reference>
<evidence type="ECO:0000313" key="4">
    <source>
        <dbReference type="Proteomes" id="UP000280368"/>
    </source>
</evidence>
<feature type="domain" description="Peptidase S9 prolyl oligopeptidase catalytic" evidence="2">
    <location>
        <begin position="684"/>
        <end position="856"/>
    </location>
</feature>
<evidence type="ECO:0000313" key="3">
    <source>
        <dbReference type="EMBL" id="RMA73064.1"/>
    </source>
</evidence>
<protein>
    <submittedName>
        <fullName evidence="3">Dipeptidyl aminopeptidase/acylaminoacyl peptidase</fullName>
    </submittedName>
</protein>
<dbReference type="SUPFAM" id="SSF53474">
    <property type="entry name" value="alpha/beta-Hydrolases"/>
    <property type="match status" value="1"/>
</dbReference>
<comment type="caution">
    <text evidence="3">The sequence shown here is derived from an EMBL/GenBank/DDBJ whole genome shotgun (WGS) entry which is preliminary data.</text>
</comment>
<keyword evidence="1" id="KW-0378">Hydrolase</keyword>
<dbReference type="PANTHER" id="PTHR42776:SF27">
    <property type="entry name" value="DIPEPTIDYL PEPTIDASE FAMILY MEMBER 6"/>
    <property type="match status" value="1"/>
</dbReference>
<name>A0A3L9ZL94_9FLAO</name>
<organism evidence="3 4">
    <name type="scientific">Flavobacterium weaverense</name>
    <dbReference type="NCBI Taxonomy" id="271156"/>
    <lineage>
        <taxon>Bacteria</taxon>
        <taxon>Pseudomonadati</taxon>
        <taxon>Bacteroidota</taxon>
        <taxon>Flavobacteriia</taxon>
        <taxon>Flavobacteriales</taxon>
        <taxon>Flavobacteriaceae</taxon>
        <taxon>Flavobacterium</taxon>
    </lineage>
</organism>
<dbReference type="GO" id="GO:0004252">
    <property type="term" value="F:serine-type endopeptidase activity"/>
    <property type="evidence" value="ECO:0007669"/>
    <property type="project" value="TreeGrafter"/>
</dbReference>
<sequence>MKVSIFKILFPLLFATILSYSQSQKRAVKVEDYHKWSSLQNAEISPNGNWLSYNLNYDYGADTLFVQHCKSGKKIAFPSGSAPVFSADSKWFASMDTQKRLSLLDLESGSLKTYANTRSHEFYSSGNYWLVLRENGNSADLLIYQYDTNTEQSFTDVRDFTIANDGTIAVLRSQEVAIIDPALNFSLKTVTKEASNGYKKLYWSSNSKILSFFQELPDDRIKPPDHKVYWYNRADDKIKVLQSSDVDSLNSQRITLRRGVPALTFSEDGKTIFISTTGGEQESKQQPYEIWNSQSPFEYTLNKYLGNKKKIPKLWMWTPKSGKLMSVGTKEYPNILFTANRKSALVFNSLKYEPQYEHYSPADFYIRDLFTGNTHLFLEKYSTAPGMMGGSPKGSYIHYFKDENWWVYDISKNIHRNITKGLGLQLIDSSDQYPGVKLPYDSPGWSHDEKSLIIYDSTDVWLFSPDGKKNERLTNGKNDKVRYRIDTTIYSESPTRNKEDLPSQGFELSKGLVLEALAENMESGYFKWFPKLELKQLVYRKSGNSRLRKAANSESYIFIEQSATIPPRLMIKSPEMAQSKVLFQSNEHTKNYQWGTAEIVKYQNKNGENLKGILYKPADYIVGKKYPLIVLVYEKVSYKFHDYYPPTEYSAMGFTPSNYFLDGYMVLLPDISFKIGSPGLSSADCIESAVNEIKKQNSVLEDSIGIIGHSYGGYEVAFAISQSNTFAAAVAGSGIMNLIAGYFAYDSVASRSNAWRYESHQGRMGYTPFDNWESYEENSPLNHANRITTPLFTWAGRKDFNVLWKQSAELHMALRRLGKKNIFLVYDNESHIIHTSDLQKDLTKKTKNWFDYYLKGKKSALTNGMP</sequence>
<accession>A0A3L9ZL94</accession>
<evidence type="ECO:0000256" key="1">
    <source>
        <dbReference type="ARBA" id="ARBA00022801"/>
    </source>
</evidence>
<keyword evidence="4" id="KW-1185">Reference proteome</keyword>
<dbReference type="RefSeq" id="WP_121926243.1">
    <property type="nucleotide sequence ID" value="NZ_CBCSGA010000013.1"/>
</dbReference>
<dbReference type="GO" id="GO:0006508">
    <property type="term" value="P:proteolysis"/>
    <property type="evidence" value="ECO:0007669"/>
    <property type="project" value="InterPro"/>
</dbReference>
<keyword evidence="3" id="KW-0031">Aminopeptidase</keyword>
<dbReference type="InterPro" id="IPR029058">
    <property type="entry name" value="AB_hydrolase_fold"/>
</dbReference>
<dbReference type="PANTHER" id="PTHR42776">
    <property type="entry name" value="SERINE PEPTIDASE S9 FAMILY MEMBER"/>
    <property type="match status" value="1"/>
</dbReference>
<dbReference type="Gene3D" id="3.40.50.1820">
    <property type="entry name" value="alpha/beta hydrolase"/>
    <property type="match status" value="1"/>
</dbReference>
<dbReference type="GO" id="GO:0004177">
    <property type="term" value="F:aminopeptidase activity"/>
    <property type="evidence" value="ECO:0007669"/>
    <property type="project" value="UniProtKB-KW"/>
</dbReference>
<dbReference type="EMBL" id="REFH01000011">
    <property type="protein sequence ID" value="RMA73064.1"/>
    <property type="molecule type" value="Genomic_DNA"/>
</dbReference>
<proteinExistence type="predicted"/>
<dbReference type="AlphaFoldDB" id="A0A3L9ZL94"/>
<dbReference type="InterPro" id="IPR001375">
    <property type="entry name" value="Peptidase_S9_cat"/>
</dbReference>
<dbReference type="SUPFAM" id="SSF82171">
    <property type="entry name" value="DPP6 N-terminal domain-like"/>
    <property type="match status" value="1"/>
</dbReference>
<keyword evidence="3" id="KW-0645">Protease</keyword>
<dbReference type="Proteomes" id="UP000280368">
    <property type="component" value="Unassembled WGS sequence"/>
</dbReference>
<dbReference type="OrthoDB" id="9812921at2"/>
<dbReference type="Pfam" id="PF00326">
    <property type="entry name" value="Peptidase_S9"/>
    <property type="match status" value="1"/>
</dbReference>